<dbReference type="EMBL" id="SNRW01002145">
    <property type="protein sequence ID" value="KAA6393775.1"/>
    <property type="molecule type" value="Genomic_DNA"/>
</dbReference>
<comment type="caution">
    <text evidence="2">The sequence shown here is derived from an EMBL/GenBank/DDBJ whole genome shotgun (WGS) entry which is preliminary data.</text>
</comment>
<feature type="region of interest" description="Disordered" evidence="1">
    <location>
        <begin position="1"/>
        <end position="41"/>
    </location>
</feature>
<accession>A0A5J4WHE0</accession>
<evidence type="ECO:0000313" key="2">
    <source>
        <dbReference type="EMBL" id="KAA6393775.1"/>
    </source>
</evidence>
<sequence>MHHHGGGGPGHGPHGGGGPGHGPHGGGPPHHHGGFGPPRQVVYVPPRQVTTVTYVQQPQVTTVAYVPTPQVTPAYIPPGYPPQQPSYGALPTYQPPPASYGVQPGYQPAYGAPVAYGPQSQTPDPAVSAYVTPIYTQIAADGRIDANEVINFCQAYQVACDQTTASLNLNFNNIQKIKKLIIIKI</sequence>
<evidence type="ECO:0000313" key="3">
    <source>
        <dbReference type="Proteomes" id="UP000324800"/>
    </source>
</evidence>
<evidence type="ECO:0000256" key="1">
    <source>
        <dbReference type="SAM" id="MobiDB-lite"/>
    </source>
</evidence>
<reference evidence="2 3" key="1">
    <citation type="submission" date="2019-03" db="EMBL/GenBank/DDBJ databases">
        <title>Single cell metagenomics reveals metabolic interactions within the superorganism composed of flagellate Streblomastix strix and complex community of Bacteroidetes bacteria on its surface.</title>
        <authorList>
            <person name="Treitli S.C."/>
            <person name="Kolisko M."/>
            <person name="Husnik F."/>
            <person name="Keeling P."/>
            <person name="Hampl V."/>
        </authorList>
    </citation>
    <scope>NUCLEOTIDE SEQUENCE [LARGE SCALE GENOMIC DNA]</scope>
    <source>
        <strain evidence="2">ST1C</strain>
    </source>
</reference>
<dbReference type="Proteomes" id="UP000324800">
    <property type="component" value="Unassembled WGS sequence"/>
</dbReference>
<name>A0A5J4WHE0_9EUKA</name>
<gene>
    <name evidence="2" type="ORF">EZS28_010700</name>
</gene>
<proteinExistence type="predicted"/>
<feature type="compositionally biased region" description="Gly residues" evidence="1">
    <location>
        <begin position="1"/>
        <end position="28"/>
    </location>
</feature>
<dbReference type="AlphaFoldDB" id="A0A5J4WHE0"/>
<protein>
    <submittedName>
        <fullName evidence="2">Uncharacterized protein</fullName>
    </submittedName>
</protein>
<organism evidence="2 3">
    <name type="scientific">Streblomastix strix</name>
    <dbReference type="NCBI Taxonomy" id="222440"/>
    <lineage>
        <taxon>Eukaryota</taxon>
        <taxon>Metamonada</taxon>
        <taxon>Preaxostyla</taxon>
        <taxon>Oxymonadida</taxon>
        <taxon>Streblomastigidae</taxon>
        <taxon>Streblomastix</taxon>
    </lineage>
</organism>